<dbReference type="Proteomes" id="UP001601059">
    <property type="component" value="Unassembled WGS sequence"/>
</dbReference>
<reference evidence="7 8" key="1">
    <citation type="submission" date="2024-08" db="EMBL/GenBank/DDBJ databases">
        <title>Two novel Cytobacillus novel species.</title>
        <authorList>
            <person name="Liu G."/>
        </authorList>
    </citation>
    <scope>NUCLEOTIDE SEQUENCE [LARGE SCALE GENOMIC DNA]</scope>
    <source>
        <strain evidence="7 8">FJAT-54145</strain>
    </source>
</reference>
<feature type="transmembrane region" description="Helical" evidence="6">
    <location>
        <begin position="38"/>
        <end position="59"/>
    </location>
</feature>
<comment type="caution">
    <text evidence="7">The sequence shown here is derived from an EMBL/GenBank/DDBJ whole genome shotgun (WGS) entry which is preliminary data.</text>
</comment>
<dbReference type="InterPro" id="IPR051461">
    <property type="entry name" value="UPF0750_membrane"/>
</dbReference>
<protein>
    <submittedName>
        <fullName evidence="7">YitT family protein</fullName>
    </submittedName>
</protein>
<keyword evidence="5 6" id="KW-0472">Membrane</keyword>
<keyword evidence="3 6" id="KW-0812">Transmembrane</keyword>
<evidence type="ECO:0000256" key="5">
    <source>
        <dbReference type="ARBA" id="ARBA00023136"/>
    </source>
</evidence>
<feature type="transmembrane region" description="Helical" evidence="6">
    <location>
        <begin position="71"/>
        <end position="90"/>
    </location>
</feature>
<feature type="transmembrane region" description="Helical" evidence="6">
    <location>
        <begin position="7"/>
        <end position="26"/>
    </location>
</feature>
<organism evidence="7 8">
    <name type="scientific">Cytobacillus spartinae</name>
    <dbReference type="NCBI Taxonomy" id="3299023"/>
    <lineage>
        <taxon>Bacteria</taxon>
        <taxon>Bacillati</taxon>
        <taxon>Bacillota</taxon>
        <taxon>Bacilli</taxon>
        <taxon>Bacillales</taxon>
        <taxon>Bacillaceae</taxon>
        <taxon>Cytobacillus</taxon>
    </lineage>
</organism>
<evidence type="ECO:0000256" key="4">
    <source>
        <dbReference type="ARBA" id="ARBA00022989"/>
    </source>
</evidence>
<evidence type="ECO:0000313" key="7">
    <source>
        <dbReference type="EMBL" id="MFE8700499.1"/>
    </source>
</evidence>
<evidence type="ECO:0000256" key="3">
    <source>
        <dbReference type="ARBA" id="ARBA00022692"/>
    </source>
</evidence>
<evidence type="ECO:0000256" key="1">
    <source>
        <dbReference type="ARBA" id="ARBA00004651"/>
    </source>
</evidence>
<keyword evidence="8" id="KW-1185">Reference proteome</keyword>
<dbReference type="Pfam" id="PF02588">
    <property type="entry name" value="YitT_membrane"/>
    <property type="match status" value="1"/>
</dbReference>
<evidence type="ECO:0000256" key="6">
    <source>
        <dbReference type="SAM" id="Phobius"/>
    </source>
</evidence>
<evidence type="ECO:0000256" key="2">
    <source>
        <dbReference type="ARBA" id="ARBA00022475"/>
    </source>
</evidence>
<keyword evidence="2" id="KW-1003">Cell membrane</keyword>
<proteinExistence type="predicted"/>
<gene>
    <name evidence="7" type="ORF">ACFYKX_07740</name>
</gene>
<evidence type="ECO:0000313" key="8">
    <source>
        <dbReference type="Proteomes" id="UP001601059"/>
    </source>
</evidence>
<dbReference type="InterPro" id="IPR003740">
    <property type="entry name" value="YitT"/>
</dbReference>
<dbReference type="RefSeq" id="WP_389359725.1">
    <property type="nucleotide sequence ID" value="NZ_JBIACK010000002.1"/>
</dbReference>
<sequence length="210" mass="22748">MKKIVNILLGCMITSIGVIILQHSNIVTGGTAGLSLSISYLITLPFALIFFLVNIPFYIFSVMRMGWKFTLNTIFSVSVLTLMTSVDHFLPAFTIPILVGSILGGVLIGIGLSIVFMNGSSLGGANILALFLQKRFGTNPGTINFLFDFIVVMSCFLTIGWLKGLCSILSIAITSRIIGYFKNEIANRNAVTSKKEVSSYKSLKSEVSVS</sequence>
<accession>A0ABW6K8G1</accession>
<feature type="transmembrane region" description="Helical" evidence="6">
    <location>
        <begin position="102"/>
        <end position="131"/>
    </location>
</feature>
<comment type="subcellular location">
    <subcellularLocation>
        <location evidence="1">Cell membrane</location>
        <topology evidence="1">Multi-pass membrane protein</topology>
    </subcellularLocation>
</comment>
<keyword evidence="4 6" id="KW-1133">Transmembrane helix</keyword>
<dbReference type="PANTHER" id="PTHR33545">
    <property type="entry name" value="UPF0750 MEMBRANE PROTEIN YITT-RELATED"/>
    <property type="match status" value="1"/>
</dbReference>
<feature type="transmembrane region" description="Helical" evidence="6">
    <location>
        <begin position="143"/>
        <end position="162"/>
    </location>
</feature>
<dbReference type="EMBL" id="JBIACK010000002">
    <property type="protein sequence ID" value="MFE8700499.1"/>
    <property type="molecule type" value="Genomic_DNA"/>
</dbReference>
<name>A0ABW6K8G1_9BACI</name>
<dbReference type="PANTHER" id="PTHR33545:SF5">
    <property type="entry name" value="UPF0750 MEMBRANE PROTEIN YITT"/>
    <property type="match status" value="1"/>
</dbReference>